<dbReference type="PANTHER" id="PTHR34821">
    <property type="entry name" value="INNER MEMBRANE PROTEIN YDCZ"/>
    <property type="match status" value="1"/>
</dbReference>
<dbReference type="EMBL" id="SLVX01000015">
    <property type="protein sequence ID" value="TCN40653.1"/>
    <property type="molecule type" value="Genomic_DNA"/>
</dbReference>
<reference evidence="2 3" key="1">
    <citation type="submission" date="2019-03" db="EMBL/GenBank/DDBJ databases">
        <title>Genomic Encyclopedia of Type Strains, Phase IV (KMG-IV): sequencing the most valuable type-strain genomes for metagenomic binning, comparative biology and taxonomic classification.</title>
        <authorList>
            <person name="Goeker M."/>
        </authorList>
    </citation>
    <scope>NUCLEOTIDE SEQUENCE [LARGE SCALE GENOMIC DNA]</scope>
    <source>
        <strain evidence="2 3">DSM 18401</strain>
    </source>
</reference>
<evidence type="ECO:0000313" key="3">
    <source>
        <dbReference type="Proteomes" id="UP000295351"/>
    </source>
</evidence>
<feature type="transmembrane region" description="Helical" evidence="1">
    <location>
        <begin position="34"/>
        <end position="59"/>
    </location>
</feature>
<keyword evidence="3" id="KW-1185">Reference proteome</keyword>
<evidence type="ECO:0000256" key="1">
    <source>
        <dbReference type="SAM" id="Phobius"/>
    </source>
</evidence>
<feature type="transmembrane region" description="Helical" evidence="1">
    <location>
        <begin position="97"/>
        <end position="118"/>
    </location>
</feature>
<organism evidence="2 3">
    <name type="scientific">Shinella granuli</name>
    <dbReference type="NCBI Taxonomy" id="323621"/>
    <lineage>
        <taxon>Bacteria</taxon>
        <taxon>Pseudomonadati</taxon>
        <taxon>Pseudomonadota</taxon>
        <taxon>Alphaproteobacteria</taxon>
        <taxon>Hyphomicrobiales</taxon>
        <taxon>Rhizobiaceae</taxon>
        <taxon>Shinella</taxon>
    </lineage>
</organism>
<proteinExistence type="predicted"/>
<dbReference type="InterPro" id="IPR006750">
    <property type="entry name" value="YdcZ"/>
</dbReference>
<dbReference type="Proteomes" id="UP000295351">
    <property type="component" value="Unassembled WGS sequence"/>
</dbReference>
<dbReference type="Pfam" id="PF04657">
    <property type="entry name" value="DMT_YdcZ"/>
    <property type="match status" value="1"/>
</dbReference>
<feature type="transmembrane region" description="Helical" evidence="1">
    <location>
        <begin position="130"/>
        <end position="148"/>
    </location>
</feature>
<dbReference type="AlphaFoldDB" id="A0A4R2CJE9"/>
<feature type="transmembrane region" description="Helical" evidence="1">
    <location>
        <begin position="71"/>
        <end position="91"/>
    </location>
</feature>
<dbReference type="RefSeq" id="WP_064330061.1">
    <property type="nucleotide sequence ID" value="NZ_BAABEI010000012.1"/>
</dbReference>
<comment type="caution">
    <text evidence="2">The sequence shown here is derived from an EMBL/GenBank/DDBJ whole genome shotgun (WGS) entry which is preliminary data.</text>
</comment>
<keyword evidence="1" id="KW-0812">Transmembrane</keyword>
<protein>
    <submittedName>
        <fullName evidence="2">Transporter family-2 protein</fullName>
    </submittedName>
</protein>
<evidence type="ECO:0000313" key="2">
    <source>
        <dbReference type="EMBL" id="TCN40653.1"/>
    </source>
</evidence>
<name>A0A4R2CJE9_SHIGR</name>
<keyword evidence="1" id="KW-0472">Membrane</keyword>
<gene>
    <name evidence="2" type="ORF">EV665_11599</name>
</gene>
<accession>A0A4R2CJE9</accession>
<sequence length="149" mass="15229">MAAFLWALLGIAAGACIAIQAPINALLGRGLGMPVAAACVSFFSGALVLALVVFATAAFEGRAPDWRGPDAWLYFAGGALGTVYVTTAIFLTPRIGAAAVMAFAVSGQLMAGILLDRIGFLGMAVREISLGRIAGAMLLVVGALLIRLY</sequence>
<keyword evidence="1" id="KW-1133">Transmembrane helix</keyword>
<dbReference type="GO" id="GO:0005886">
    <property type="term" value="C:plasma membrane"/>
    <property type="evidence" value="ECO:0007669"/>
    <property type="project" value="TreeGrafter"/>
</dbReference>
<dbReference type="PANTHER" id="PTHR34821:SF2">
    <property type="entry name" value="INNER MEMBRANE PROTEIN YDCZ"/>
    <property type="match status" value="1"/>
</dbReference>